<reference evidence="3" key="1">
    <citation type="journal article" date="2013" name="Nature">
        <title>Draft genome of the wheat A-genome progenitor Triticum urartu.</title>
        <authorList>
            <person name="Ling H.Q."/>
            <person name="Zhao S."/>
            <person name="Liu D."/>
            <person name="Wang J."/>
            <person name="Sun H."/>
            <person name="Zhang C."/>
            <person name="Fan H."/>
            <person name="Li D."/>
            <person name="Dong L."/>
            <person name="Tao Y."/>
            <person name="Gao C."/>
            <person name="Wu H."/>
            <person name="Li Y."/>
            <person name="Cui Y."/>
            <person name="Guo X."/>
            <person name="Zheng S."/>
            <person name="Wang B."/>
            <person name="Yu K."/>
            <person name="Liang Q."/>
            <person name="Yang W."/>
            <person name="Lou X."/>
            <person name="Chen J."/>
            <person name="Feng M."/>
            <person name="Jian J."/>
            <person name="Zhang X."/>
            <person name="Luo G."/>
            <person name="Jiang Y."/>
            <person name="Liu J."/>
            <person name="Wang Z."/>
            <person name="Sha Y."/>
            <person name="Zhang B."/>
            <person name="Wu H."/>
            <person name="Tang D."/>
            <person name="Shen Q."/>
            <person name="Xue P."/>
            <person name="Zou S."/>
            <person name="Wang X."/>
            <person name="Liu X."/>
            <person name="Wang F."/>
            <person name="Yang Y."/>
            <person name="An X."/>
            <person name="Dong Z."/>
            <person name="Zhang K."/>
            <person name="Zhang X."/>
            <person name="Luo M.C."/>
            <person name="Dvorak J."/>
            <person name="Tong Y."/>
            <person name="Wang J."/>
            <person name="Yang H."/>
            <person name="Li Z."/>
            <person name="Wang D."/>
            <person name="Zhang A."/>
            <person name="Wang J."/>
        </authorList>
    </citation>
    <scope>NUCLEOTIDE SEQUENCE</scope>
    <source>
        <strain evidence="3">cv. G1812</strain>
    </source>
</reference>
<proteinExistence type="predicted"/>
<name>A0A8R7UF09_TRIUA</name>
<accession>A0A8R7UF09</accession>
<dbReference type="AlphaFoldDB" id="A0A8R7UF09"/>
<reference evidence="2" key="3">
    <citation type="submission" date="2022-06" db="UniProtKB">
        <authorList>
            <consortium name="EnsemblPlants"/>
        </authorList>
    </citation>
    <scope>IDENTIFICATION</scope>
</reference>
<sequence>MSSVFWPDVSELPPSPNCWFCANPAISTLLLSKKDCAAPHVGHRQSSGSLLNGSPEGTG</sequence>
<dbReference type="EnsemblPlants" id="TuG1812G0500000899.01.T01">
    <property type="protein sequence ID" value="TuG1812G0500000899.01.T01.cds300717"/>
    <property type="gene ID" value="TuG1812G0500000899.01"/>
</dbReference>
<organism evidence="2 3">
    <name type="scientific">Triticum urartu</name>
    <name type="common">Red wild einkorn</name>
    <name type="synonym">Crithodium urartu</name>
    <dbReference type="NCBI Taxonomy" id="4572"/>
    <lineage>
        <taxon>Eukaryota</taxon>
        <taxon>Viridiplantae</taxon>
        <taxon>Streptophyta</taxon>
        <taxon>Embryophyta</taxon>
        <taxon>Tracheophyta</taxon>
        <taxon>Spermatophyta</taxon>
        <taxon>Magnoliopsida</taxon>
        <taxon>Liliopsida</taxon>
        <taxon>Poales</taxon>
        <taxon>Poaceae</taxon>
        <taxon>BOP clade</taxon>
        <taxon>Pooideae</taxon>
        <taxon>Triticodae</taxon>
        <taxon>Triticeae</taxon>
        <taxon>Triticinae</taxon>
        <taxon>Triticum</taxon>
    </lineage>
</organism>
<dbReference type="Gramene" id="TuG1812G0500000899.01.T01">
    <property type="protein sequence ID" value="TuG1812G0500000899.01.T01.cds300717"/>
    <property type="gene ID" value="TuG1812G0500000899.01"/>
</dbReference>
<gene>
    <name evidence="2" type="primary">LOC125508050</name>
</gene>
<evidence type="ECO:0000256" key="1">
    <source>
        <dbReference type="SAM" id="MobiDB-lite"/>
    </source>
</evidence>
<feature type="compositionally biased region" description="Polar residues" evidence="1">
    <location>
        <begin position="44"/>
        <end position="59"/>
    </location>
</feature>
<keyword evidence="3" id="KW-1185">Reference proteome</keyword>
<reference evidence="2" key="2">
    <citation type="submission" date="2018-03" db="EMBL/GenBank/DDBJ databases">
        <title>The Triticum urartu genome reveals the dynamic nature of wheat genome evolution.</title>
        <authorList>
            <person name="Ling H."/>
            <person name="Ma B."/>
            <person name="Shi X."/>
            <person name="Liu H."/>
            <person name="Dong L."/>
            <person name="Sun H."/>
            <person name="Cao Y."/>
            <person name="Gao Q."/>
            <person name="Zheng S."/>
            <person name="Li Y."/>
            <person name="Yu Y."/>
            <person name="Du H."/>
            <person name="Qi M."/>
            <person name="Li Y."/>
            <person name="Yu H."/>
            <person name="Cui Y."/>
            <person name="Wang N."/>
            <person name="Chen C."/>
            <person name="Wu H."/>
            <person name="Zhao Y."/>
            <person name="Zhang J."/>
            <person name="Li Y."/>
            <person name="Zhou W."/>
            <person name="Zhang B."/>
            <person name="Hu W."/>
            <person name="Eijk M."/>
            <person name="Tang J."/>
            <person name="Witsenboer H."/>
            <person name="Zhao S."/>
            <person name="Li Z."/>
            <person name="Zhang A."/>
            <person name="Wang D."/>
            <person name="Liang C."/>
        </authorList>
    </citation>
    <scope>NUCLEOTIDE SEQUENCE [LARGE SCALE GENOMIC DNA]</scope>
    <source>
        <strain evidence="2">cv. G1812</strain>
    </source>
</reference>
<feature type="region of interest" description="Disordered" evidence="1">
    <location>
        <begin position="39"/>
        <end position="59"/>
    </location>
</feature>
<evidence type="ECO:0000313" key="3">
    <source>
        <dbReference type="Proteomes" id="UP000015106"/>
    </source>
</evidence>
<protein>
    <submittedName>
        <fullName evidence="2">Uncharacterized protein</fullName>
    </submittedName>
</protein>
<evidence type="ECO:0000313" key="2">
    <source>
        <dbReference type="EnsemblPlants" id="TuG1812G0500000899.01.T01.cds300717"/>
    </source>
</evidence>
<dbReference type="Proteomes" id="UP000015106">
    <property type="component" value="Chromosome 5"/>
</dbReference>